<proteinExistence type="inferred from homology"/>
<organism evidence="6 7">
    <name type="scientific">Leuconostoc aquikimchii</name>
    <dbReference type="NCBI Taxonomy" id="3236804"/>
    <lineage>
        <taxon>Bacteria</taxon>
        <taxon>Bacillati</taxon>
        <taxon>Bacillota</taxon>
        <taxon>Bacilli</taxon>
        <taxon>Lactobacillales</taxon>
        <taxon>Lactobacillaceae</taxon>
        <taxon>Leuconostoc</taxon>
    </lineage>
</organism>
<keyword evidence="2 3" id="KW-0690">Ribosome biogenesis</keyword>
<name>A0ABV3S384_9LACO</name>
<dbReference type="Gene3D" id="2.30.30.180">
    <property type="entry name" value="Ribosome maturation factor RimP, C-terminal domain"/>
    <property type="match status" value="1"/>
</dbReference>
<evidence type="ECO:0000259" key="4">
    <source>
        <dbReference type="Pfam" id="PF02576"/>
    </source>
</evidence>
<gene>
    <name evidence="3 6" type="primary">rimP</name>
    <name evidence="6" type="ORF">AB3K24_06035</name>
</gene>
<dbReference type="InterPro" id="IPR028998">
    <property type="entry name" value="RimP_C"/>
</dbReference>
<dbReference type="PANTHER" id="PTHR33867:SF1">
    <property type="entry name" value="RIBOSOME MATURATION FACTOR RIMP"/>
    <property type="match status" value="1"/>
</dbReference>
<dbReference type="Gene3D" id="3.30.300.70">
    <property type="entry name" value="RimP-like superfamily, N-terminal"/>
    <property type="match status" value="1"/>
</dbReference>
<evidence type="ECO:0000313" key="7">
    <source>
        <dbReference type="Proteomes" id="UP001556617"/>
    </source>
</evidence>
<sequence>MANKVEQRIAELITPIVERRNELLWDLTYTKEGGQKILRILLDKPNHEFITMADLTAFTQEVNEFLDTSDPDPIPEAYLLDISSPGADRPLKRPWHFQWAQESNENILVSLFVAKNGQKKWQGKIKSLDDTGLVLLTENGELMLNFDEIAKAVLDIQF</sequence>
<dbReference type="InterPro" id="IPR003728">
    <property type="entry name" value="Ribosome_maturation_RimP"/>
</dbReference>
<keyword evidence="1 3" id="KW-0963">Cytoplasm</keyword>
<comment type="subcellular location">
    <subcellularLocation>
        <location evidence="3">Cytoplasm</location>
    </subcellularLocation>
</comment>
<evidence type="ECO:0000256" key="2">
    <source>
        <dbReference type="ARBA" id="ARBA00022517"/>
    </source>
</evidence>
<dbReference type="Pfam" id="PF02576">
    <property type="entry name" value="RimP_N"/>
    <property type="match status" value="1"/>
</dbReference>
<dbReference type="HAMAP" id="MF_01077">
    <property type="entry name" value="RimP"/>
    <property type="match status" value="1"/>
</dbReference>
<dbReference type="SUPFAM" id="SSF74942">
    <property type="entry name" value="YhbC-like, C-terminal domain"/>
    <property type="match status" value="1"/>
</dbReference>
<accession>A0ABV3S384</accession>
<dbReference type="InterPro" id="IPR036847">
    <property type="entry name" value="RimP_C_sf"/>
</dbReference>
<dbReference type="SUPFAM" id="SSF75420">
    <property type="entry name" value="YhbC-like, N-terminal domain"/>
    <property type="match status" value="1"/>
</dbReference>
<dbReference type="PANTHER" id="PTHR33867">
    <property type="entry name" value="RIBOSOME MATURATION FACTOR RIMP"/>
    <property type="match status" value="1"/>
</dbReference>
<evidence type="ECO:0000256" key="3">
    <source>
        <dbReference type="HAMAP-Rule" id="MF_01077"/>
    </source>
</evidence>
<comment type="function">
    <text evidence="3">Required for maturation of 30S ribosomal subunits.</text>
</comment>
<reference evidence="6 7" key="1">
    <citation type="submission" date="2024-07" db="EMBL/GenBank/DDBJ databases">
        <authorList>
            <person name="Yun M."/>
        </authorList>
    </citation>
    <scope>NUCLEOTIDE SEQUENCE [LARGE SCALE GENOMIC DNA]</scope>
    <source>
        <strain evidence="6 7">MS01</strain>
    </source>
</reference>
<feature type="domain" description="Ribosome maturation factor RimP C-terminal" evidence="5">
    <location>
        <begin position="103"/>
        <end position="158"/>
    </location>
</feature>
<dbReference type="InterPro" id="IPR028989">
    <property type="entry name" value="RimP_N"/>
</dbReference>
<dbReference type="RefSeq" id="WP_367974324.1">
    <property type="nucleotide sequence ID" value="NZ_JBFPEQ010000001.1"/>
</dbReference>
<dbReference type="CDD" id="cd01734">
    <property type="entry name" value="YlxS_C"/>
    <property type="match status" value="1"/>
</dbReference>
<protein>
    <recommendedName>
        <fullName evidence="3">Ribosome maturation factor RimP</fullName>
    </recommendedName>
</protein>
<dbReference type="Proteomes" id="UP001556617">
    <property type="component" value="Unassembled WGS sequence"/>
</dbReference>
<evidence type="ECO:0000256" key="1">
    <source>
        <dbReference type="ARBA" id="ARBA00022490"/>
    </source>
</evidence>
<dbReference type="EMBL" id="JBFPER010000001">
    <property type="protein sequence ID" value="MEX0380907.1"/>
    <property type="molecule type" value="Genomic_DNA"/>
</dbReference>
<dbReference type="Pfam" id="PF17384">
    <property type="entry name" value="DUF150_C"/>
    <property type="match status" value="1"/>
</dbReference>
<evidence type="ECO:0000259" key="5">
    <source>
        <dbReference type="Pfam" id="PF17384"/>
    </source>
</evidence>
<evidence type="ECO:0000313" key="6">
    <source>
        <dbReference type="EMBL" id="MEX0380907.1"/>
    </source>
</evidence>
<dbReference type="InterPro" id="IPR035956">
    <property type="entry name" value="RimP_N_sf"/>
</dbReference>
<feature type="domain" description="Ribosome maturation factor RimP N-terminal" evidence="4">
    <location>
        <begin position="12"/>
        <end position="88"/>
    </location>
</feature>
<comment type="similarity">
    <text evidence="3">Belongs to the RimP family.</text>
</comment>
<comment type="caution">
    <text evidence="6">The sequence shown here is derived from an EMBL/GenBank/DDBJ whole genome shotgun (WGS) entry which is preliminary data.</text>
</comment>
<keyword evidence="7" id="KW-1185">Reference proteome</keyword>